<gene>
    <name evidence="6" type="ORF">RDWZM_001710</name>
</gene>
<feature type="active site" evidence="2">
    <location>
        <position position="519"/>
    </location>
</feature>
<evidence type="ECO:0000256" key="2">
    <source>
        <dbReference type="PROSITE-ProRule" id="PRU00276"/>
    </source>
</evidence>
<feature type="binding site" evidence="2">
    <location>
        <position position="1162"/>
    </location>
    <ligand>
        <name>Zn(2+)</name>
        <dbReference type="ChEBI" id="CHEBI:29105"/>
        <note>catalytic</note>
    </ligand>
</feature>
<feature type="binding site" evidence="2">
    <location>
        <position position="1152"/>
    </location>
    <ligand>
        <name>Zn(2+)</name>
        <dbReference type="ChEBI" id="CHEBI:29105"/>
        <note>catalytic</note>
    </ligand>
</feature>
<dbReference type="InterPro" id="IPR024079">
    <property type="entry name" value="MetalloPept_cat_dom_sf"/>
</dbReference>
<dbReference type="PANTHER" id="PTHR45702">
    <property type="entry name" value="ADAM10/ADAM17 METALLOPEPTIDASE FAMILY MEMBER"/>
    <property type="match status" value="1"/>
</dbReference>
<feature type="domain" description="Peptidase M12B" evidence="5">
    <location>
        <begin position="352"/>
        <end position="576"/>
    </location>
</feature>
<name>A0A9Q0RR00_BLOTA</name>
<feature type="domain" description="Disintegrin" evidence="4">
    <location>
        <begin position="132"/>
        <end position="221"/>
    </location>
</feature>
<dbReference type="InterPro" id="IPR001762">
    <property type="entry name" value="Disintegrin_dom"/>
</dbReference>
<dbReference type="Gene3D" id="4.10.70.10">
    <property type="entry name" value="Disintegrin domain"/>
    <property type="match status" value="3"/>
</dbReference>
<evidence type="ECO:0000259" key="4">
    <source>
        <dbReference type="PROSITE" id="PS50214"/>
    </source>
</evidence>
<dbReference type="SMART" id="SM00050">
    <property type="entry name" value="DISIN"/>
    <property type="match status" value="3"/>
</dbReference>
<evidence type="ECO:0000313" key="6">
    <source>
        <dbReference type="EMBL" id="KAJ6223165.1"/>
    </source>
</evidence>
<dbReference type="PROSITE" id="PS50215">
    <property type="entry name" value="ADAM_MEPRO"/>
    <property type="match status" value="2"/>
</dbReference>
<dbReference type="Pfam" id="PF00200">
    <property type="entry name" value="Disintegrin"/>
    <property type="match status" value="1"/>
</dbReference>
<dbReference type="Pfam" id="PF13574">
    <property type="entry name" value="Reprolysin_2"/>
    <property type="match status" value="2"/>
</dbReference>
<dbReference type="GO" id="GO:0004222">
    <property type="term" value="F:metalloendopeptidase activity"/>
    <property type="evidence" value="ECO:0007669"/>
    <property type="project" value="InterPro"/>
</dbReference>
<feature type="binding site" evidence="2">
    <location>
        <position position="522"/>
    </location>
    <ligand>
        <name>Zn(2+)</name>
        <dbReference type="ChEBI" id="CHEBI:29105"/>
        <note>catalytic</note>
    </ligand>
</feature>
<keyword evidence="1" id="KW-1015">Disulfide bond</keyword>
<feature type="binding site" evidence="2">
    <location>
        <position position="528"/>
    </location>
    <ligand>
        <name>Zn(2+)</name>
        <dbReference type="ChEBI" id="CHEBI:29105"/>
        <note>catalytic</note>
    </ligand>
</feature>
<dbReference type="Proteomes" id="UP001142055">
    <property type="component" value="Chromosome 1"/>
</dbReference>
<feature type="domain" description="Disintegrin" evidence="4">
    <location>
        <begin position="588"/>
        <end position="677"/>
    </location>
</feature>
<evidence type="ECO:0000256" key="1">
    <source>
        <dbReference type="ARBA" id="ARBA00023157"/>
    </source>
</evidence>
<feature type="domain" description="Disintegrin" evidence="4">
    <location>
        <begin position="1218"/>
        <end position="1306"/>
    </location>
</feature>
<feature type="transmembrane region" description="Helical" evidence="3">
    <location>
        <begin position="1418"/>
        <end position="1439"/>
    </location>
</feature>
<comment type="caution">
    <text evidence="2">Lacks conserved residue(s) required for the propagation of feature annotation.</text>
</comment>
<keyword evidence="7" id="KW-1185">Reference proteome</keyword>
<accession>A0A9Q0RR00</accession>
<feature type="binding site" evidence="2">
    <location>
        <position position="1156"/>
    </location>
    <ligand>
        <name>Zn(2+)</name>
        <dbReference type="ChEBI" id="CHEBI:29105"/>
        <note>catalytic</note>
    </ligand>
</feature>
<sequence>MGRSRSNTLLFVQYVFLISNNIFLKTKFSKFGIFETDSEDNDYSTYEGYGNMLCKVVIEESSPLLGSSTQTRWYQKDLEKKLLDIPDRLSYCLAFLFTNLPITGVKFSDINGFAMEGGIFSEKETSPNVGYCPTCGNNILDENEECDEGQIGNGMGLCCTANCKLKANSTCSPSNHGCCSDQCVPKPKGSVCKEDDLAYCFAESQCDGTNIKCPEPEKLPDGSKCLLHGVCKKGYCDPTCPSLTHIECKCPNDSCKICCHEITMQNSSTMPSICSPWTNKVNGDFCTSNDTTMGKCNNGFCEIFEKDKLPILPDIEKEELEVENIEDKDEKRSFEKSDDFNWPKLFQYNGFNIVSLMIYVEHSIFVKMGHSRSETLLFVQNVFSIANNIFLKTKFNNFGIFETDSKDNDFDTYEGYGNMLCKVVIEESSPLLKSSTPNRWTQKDLEEKLLDLPDRLSYCLAFYFTNLPITGNEFMGINGFAMKGGIFSEKKTLPNVGVVSFASCNSDPWTNCTLNFAHELGHSWGASHDIDEDSPNCISNINGSYLMSFPFLQQIGPNNFLFSQCSIMSIYQHINQIMKSNKMFISYCSTCGNNFLDENEECDEGLIGNGMGLCCTDNCKLKAHSTCSPANHDCCSNQCVPKPKGNVCKEKDSGYCFAESQCDGTNIKCPVPEKLPDGSKCLLYGVCKKGYCDSICPSSTHIECECPNNPCKICCREITVQNSSIMQSACSPWTNKVNGEHCSKYEDSTIGKCKDGFCEIFEKSEFYIFPNFEKVVKVDKDEKPSFEENDDFIEPEPFQYIDNIFIELELINDNSTFRYHSQSSFNAFENNGYQYELKFICMDNLQLLFQERPKVDHEPYLIVKLNKQPKNFNYEIVSDSKSLQSISFFLGVLEHSNLFMRVYAIGTIDHHNNKITSLQAIIRNDWSTFYLRPNNLSLKPKTFRHPQSSYIISPDNTTYFHDYFNKQFSAKHLIKRAKRQIINETNCLIFIDESLSSRMNHNEGKLTLLIHFVFQTADQIFRNIKFTNSGGTKLLEEYDKGKFIYENYGHVLCKIILPSGWPTMNNVLSFLNGSSSWTQNNLYQALDKLDNHSSYCLAYLFTNLEITNPQANGIATRGGILNHHKYKPNVGAVSFFRCQDPWEYYCSLTFAHELGHSWGAEHDIDSDECIPKNNGSYLMSEPFQYSFGENNFEFSPCSIRAIYRKIEMINPKEFEFSCTKCGNHYLDAGEECDEGEHGGLCCSPHCKLLSSTRAMCSPFNHDCCNERCQVMSAGHVCRKVDQRFCRAESQCNGFNVTCPEPFILPDDTQCYGKGKCSNGYCQSLCPNDHIECDCVKDDQPSRSECKLCCRPNMNMFESNISIPNECIPHSFLPDGSPCFIEKSQPGECYREKCILKSFISTDSTEIQPEPTKSIPTTILFVIYILLLLIFICIVISSVIRKYCSREKLLMINDEIAYDESQNGNPINIYHSYISVPNDENYPNTIKETKL</sequence>
<dbReference type="EMBL" id="JAPWDV010000001">
    <property type="protein sequence ID" value="KAJ6223165.1"/>
    <property type="molecule type" value="Genomic_DNA"/>
</dbReference>
<reference evidence="6" key="1">
    <citation type="submission" date="2022-12" db="EMBL/GenBank/DDBJ databases">
        <title>Genome assemblies of Blomia tropicalis.</title>
        <authorList>
            <person name="Cui Y."/>
        </authorList>
    </citation>
    <scope>NUCLEOTIDE SEQUENCE</scope>
    <source>
        <tissue evidence="6">Adult mites</tissue>
    </source>
</reference>
<keyword evidence="2" id="KW-0862">Zinc</keyword>
<dbReference type="InterPro" id="IPR051489">
    <property type="entry name" value="ADAM_Metalloproteinase"/>
</dbReference>
<dbReference type="Gene3D" id="3.40.390.10">
    <property type="entry name" value="Collagenase (Catalytic Domain)"/>
    <property type="match status" value="2"/>
</dbReference>
<keyword evidence="2" id="KW-0479">Metal-binding</keyword>
<keyword evidence="3" id="KW-0812">Transmembrane</keyword>
<evidence type="ECO:0000259" key="5">
    <source>
        <dbReference type="PROSITE" id="PS50215"/>
    </source>
</evidence>
<keyword evidence="3" id="KW-0472">Membrane</keyword>
<dbReference type="SUPFAM" id="SSF57552">
    <property type="entry name" value="Blood coagulation inhibitor (disintegrin)"/>
    <property type="match status" value="3"/>
</dbReference>
<feature type="domain" description="Peptidase M12B" evidence="5">
    <location>
        <begin position="983"/>
        <end position="1212"/>
    </location>
</feature>
<feature type="active site" evidence="2">
    <location>
        <position position="1153"/>
    </location>
</feature>
<feature type="binding site" evidence="2">
    <location>
        <position position="518"/>
    </location>
    <ligand>
        <name>Zn(2+)</name>
        <dbReference type="ChEBI" id="CHEBI:29105"/>
        <note>catalytic</note>
    </ligand>
</feature>
<dbReference type="PANTHER" id="PTHR45702:SF2">
    <property type="entry name" value="KUZBANIAN, ISOFORM A"/>
    <property type="match status" value="1"/>
</dbReference>
<dbReference type="FunFam" id="4.10.70.10:FF:000003">
    <property type="entry name" value="Disintegrin and metalloproteinase domain-containing protein 17"/>
    <property type="match status" value="3"/>
</dbReference>
<keyword evidence="3" id="KW-1133">Transmembrane helix</keyword>
<proteinExistence type="predicted"/>
<comment type="caution">
    <text evidence="6">The sequence shown here is derived from an EMBL/GenBank/DDBJ whole genome shotgun (WGS) entry which is preliminary data.</text>
</comment>
<dbReference type="GO" id="GO:0006509">
    <property type="term" value="P:membrane protein ectodomain proteolysis"/>
    <property type="evidence" value="ECO:0007669"/>
    <property type="project" value="TreeGrafter"/>
</dbReference>
<dbReference type="InterPro" id="IPR001590">
    <property type="entry name" value="Peptidase_M12B"/>
</dbReference>
<dbReference type="PROSITE" id="PS50214">
    <property type="entry name" value="DISINTEGRIN_2"/>
    <property type="match status" value="3"/>
</dbReference>
<dbReference type="SUPFAM" id="SSF55486">
    <property type="entry name" value="Metalloproteases ('zincins'), catalytic domain"/>
    <property type="match status" value="2"/>
</dbReference>
<protein>
    <submittedName>
        <fullName evidence="6">Uncharacterized protein</fullName>
    </submittedName>
</protein>
<organism evidence="6 7">
    <name type="scientific">Blomia tropicalis</name>
    <name type="common">Mite</name>
    <dbReference type="NCBI Taxonomy" id="40697"/>
    <lineage>
        <taxon>Eukaryota</taxon>
        <taxon>Metazoa</taxon>
        <taxon>Ecdysozoa</taxon>
        <taxon>Arthropoda</taxon>
        <taxon>Chelicerata</taxon>
        <taxon>Arachnida</taxon>
        <taxon>Acari</taxon>
        <taxon>Acariformes</taxon>
        <taxon>Sarcoptiformes</taxon>
        <taxon>Astigmata</taxon>
        <taxon>Glycyphagoidea</taxon>
        <taxon>Echimyopodidae</taxon>
        <taxon>Blomia</taxon>
    </lineage>
</organism>
<dbReference type="InterPro" id="IPR036436">
    <property type="entry name" value="Disintegrin_dom_sf"/>
</dbReference>
<dbReference type="GO" id="GO:0046872">
    <property type="term" value="F:metal ion binding"/>
    <property type="evidence" value="ECO:0007669"/>
    <property type="project" value="UniProtKB-KW"/>
</dbReference>
<dbReference type="GO" id="GO:0005886">
    <property type="term" value="C:plasma membrane"/>
    <property type="evidence" value="ECO:0007669"/>
    <property type="project" value="TreeGrafter"/>
</dbReference>
<evidence type="ECO:0000256" key="3">
    <source>
        <dbReference type="SAM" id="Phobius"/>
    </source>
</evidence>
<evidence type="ECO:0000313" key="7">
    <source>
        <dbReference type="Proteomes" id="UP001142055"/>
    </source>
</evidence>